<name>A0AAD3SNJ9_NEPGR</name>
<reference evidence="2" key="1">
    <citation type="submission" date="2023-05" db="EMBL/GenBank/DDBJ databases">
        <title>Nepenthes gracilis genome sequencing.</title>
        <authorList>
            <person name="Fukushima K."/>
        </authorList>
    </citation>
    <scope>NUCLEOTIDE SEQUENCE</scope>
    <source>
        <strain evidence="2">SING2019-196</strain>
    </source>
</reference>
<dbReference type="EMBL" id="BSYO01000013">
    <property type="protein sequence ID" value="GMH13929.1"/>
    <property type="molecule type" value="Genomic_DNA"/>
</dbReference>
<accession>A0AAD3SNJ9</accession>
<gene>
    <name evidence="2" type="ORF">Nepgr_015770</name>
</gene>
<comment type="caution">
    <text evidence="2">The sequence shown here is derived from an EMBL/GenBank/DDBJ whole genome shotgun (WGS) entry which is preliminary data.</text>
</comment>
<evidence type="ECO:0000256" key="1">
    <source>
        <dbReference type="SAM" id="MobiDB-lite"/>
    </source>
</evidence>
<organism evidence="2 3">
    <name type="scientific">Nepenthes gracilis</name>
    <name type="common">Slender pitcher plant</name>
    <dbReference type="NCBI Taxonomy" id="150966"/>
    <lineage>
        <taxon>Eukaryota</taxon>
        <taxon>Viridiplantae</taxon>
        <taxon>Streptophyta</taxon>
        <taxon>Embryophyta</taxon>
        <taxon>Tracheophyta</taxon>
        <taxon>Spermatophyta</taxon>
        <taxon>Magnoliopsida</taxon>
        <taxon>eudicotyledons</taxon>
        <taxon>Gunneridae</taxon>
        <taxon>Pentapetalae</taxon>
        <taxon>Caryophyllales</taxon>
        <taxon>Nepenthaceae</taxon>
        <taxon>Nepenthes</taxon>
    </lineage>
</organism>
<sequence>MYDGVLVNTKGVDTLEARKTGNPSKNIGPSKQLTPVSDKAINEAITELQSMHCDAAPILAPRPDGMDSIRMEFDHLPSAAAVIPKPNMDEARIRGDAKDSKQQHMQDLLPLAPNAANAPEANAHTDNTTSYNGFHSCLLKVFPISSGSTQSATCSILSSMEKSSSTGRLLSDEISAAVAKGDVDAEAGLNPRDEQVLLSYSELLPVAMLFPEKQEPECMQLVQLCSVNQNEERHPADGYIAVSFAGITKCRLDSAGDDEPSKCAALISMQPITDEDQLAALGRSSYYDKVVGSPALGYSHHVVPTDQHGGEPRPCTNIGKLRRNLTEMQKQFDASRARSYIPPPFLTNGLSPTSEGGRPFSSH</sequence>
<dbReference type="Proteomes" id="UP001279734">
    <property type="component" value="Unassembled WGS sequence"/>
</dbReference>
<keyword evidence="3" id="KW-1185">Reference proteome</keyword>
<protein>
    <submittedName>
        <fullName evidence="2">Uncharacterized protein</fullName>
    </submittedName>
</protein>
<proteinExistence type="predicted"/>
<evidence type="ECO:0000313" key="3">
    <source>
        <dbReference type="Proteomes" id="UP001279734"/>
    </source>
</evidence>
<evidence type="ECO:0000313" key="2">
    <source>
        <dbReference type="EMBL" id="GMH13929.1"/>
    </source>
</evidence>
<feature type="region of interest" description="Disordered" evidence="1">
    <location>
        <begin position="334"/>
        <end position="363"/>
    </location>
</feature>
<dbReference type="AlphaFoldDB" id="A0AAD3SNJ9"/>